<reference evidence="1 2" key="1">
    <citation type="submission" date="2020-10" db="EMBL/GenBank/DDBJ databases">
        <title>Wide distribution of Phycisphaera-like planctomycetes from WD2101 soil group in peatlands and genome analysis of the first cultivated representative.</title>
        <authorList>
            <person name="Dedysh S.N."/>
            <person name="Beletsky A.V."/>
            <person name="Ivanova A."/>
            <person name="Kulichevskaya I.S."/>
            <person name="Suzina N.E."/>
            <person name="Philippov D.A."/>
            <person name="Rakitin A.L."/>
            <person name="Mardanov A.V."/>
            <person name="Ravin N.V."/>
        </authorList>
    </citation>
    <scope>NUCLEOTIDE SEQUENCE [LARGE SCALE GENOMIC DNA]</scope>
    <source>
        <strain evidence="1 2">M1803</strain>
    </source>
</reference>
<dbReference type="Gene3D" id="3.30.460.40">
    <property type="match status" value="1"/>
</dbReference>
<gene>
    <name evidence="1" type="ORF">IPV69_11875</name>
</gene>
<name>A0A7M2X3J4_9BACT</name>
<evidence type="ECO:0000313" key="2">
    <source>
        <dbReference type="Proteomes" id="UP000593765"/>
    </source>
</evidence>
<dbReference type="RefSeq" id="WP_206295327.1">
    <property type="nucleotide sequence ID" value="NZ_CP063458.1"/>
</dbReference>
<keyword evidence="2" id="KW-1185">Reference proteome</keyword>
<dbReference type="InterPro" id="IPR043519">
    <property type="entry name" value="NT_sf"/>
</dbReference>
<dbReference type="KEGG" id="hbs:IPV69_11875"/>
<protein>
    <recommendedName>
        <fullName evidence="3">Nucleotidyl transferase AbiEii/AbiGii toxin family protein</fullName>
    </recommendedName>
</protein>
<dbReference type="AlphaFoldDB" id="A0A7M2X3J4"/>
<sequence>MAEAADFPLHEQVQRLFTLLNNRGIRYLLVGGVALLRYVDGRNTEDLDLILSVESLKQVPELSIVDQNTNFARARFDGLRVDLLFTANPLFALVEEHYATRHRFAEVDVKVATVEGLILLKLYALPALYRQRDGQRVAIYESDLQMLLVRHRPDMTPLLATVRRYVDDGAYSDLCTIVAETEQRIARLDRHSNPS</sequence>
<evidence type="ECO:0008006" key="3">
    <source>
        <dbReference type="Google" id="ProtNLM"/>
    </source>
</evidence>
<dbReference type="EMBL" id="CP063458">
    <property type="protein sequence ID" value="QOV92002.1"/>
    <property type="molecule type" value="Genomic_DNA"/>
</dbReference>
<dbReference type="SUPFAM" id="SSF81301">
    <property type="entry name" value="Nucleotidyltransferase"/>
    <property type="match status" value="1"/>
</dbReference>
<organism evidence="1 2">
    <name type="scientific">Humisphaera borealis</name>
    <dbReference type="NCBI Taxonomy" id="2807512"/>
    <lineage>
        <taxon>Bacteria</taxon>
        <taxon>Pseudomonadati</taxon>
        <taxon>Planctomycetota</taxon>
        <taxon>Phycisphaerae</taxon>
        <taxon>Tepidisphaerales</taxon>
        <taxon>Tepidisphaeraceae</taxon>
        <taxon>Humisphaera</taxon>
    </lineage>
</organism>
<accession>A0A7M2X3J4</accession>
<proteinExistence type="predicted"/>
<dbReference type="Proteomes" id="UP000593765">
    <property type="component" value="Chromosome"/>
</dbReference>
<evidence type="ECO:0000313" key="1">
    <source>
        <dbReference type="EMBL" id="QOV92002.1"/>
    </source>
</evidence>